<dbReference type="EMBL" id="LT598484">
    <property type="protein sequence ID" value="SCV01438.1"/>
    <property type="molecule type" value="Genomic_DNA"/>
</dbReference>
<keyword evidence="2" id="KW-0479">Metal-binding</keyword>
<evidence type="ECO:0000313" key="7">
    <source>
        <dbReference type="EMBL" id="SCV01438.1"/>
    </source>
</evidence>
<dbReference type="PANTHER" id="PTHR10869:SF236">
    <property type="entry name" value="PROLYL 4-HYDROXYLASE ALPHA SUBUNIT DOMAIN-CONTAINING PROTEIN"/>
    <property type="match status" value="1"/>
</dbReference>
<sequence length="235" mass="26705">MAKKSSKQSNGSVQGSSASRQFKFPDALNNLNTVSKKFEYVPIPERLLDDKVIIIKKFWPESLTQELCANLSQPGVMELFLQRGTKEYAERCNERFSTDDTRVAQLVWQKLYTCLAQDEYILKELEFSQATGLNPQIRAYRYEKGHKFAKHYDSSFKVPNSGTTRWTLLIYLTGGNQLVGGDTVFYSAQEGEATAVHPEVGMALLHKHGDDCLLHEAKEVFKGVKWVLRSDVVFL</sequence>
<reference evidence="8" key="1">
    <citation type="submission" date="2016-03" db="EMBL/GenBank/DDBJ databases">
        <authorList>
            <person name="Devillers Hugo."/>
        </authorList>
    </citation>
    <scope>NUCLEOTIDE SEQUENCE [LARGE SCALE GENOMIC DNA]</scope>
</reference>
<dbReference type="GO" id="GO:0004656">
    <property type="term" value="F:procollagen-proline 4-dioxygenase activity"/>
    <property type="evidence" value="ECO:0007669"/>
    <property type="project" value="TreeGrafter"/>
</dbReference>
<keyword evidence="5" id="KW-0408">Iron</keyword>
<proteinExistence type="predicted"/>
<dbReference type="InterPro" id="IPR045054">
    <property type="entry name" value="P4HA-like"/>
</dbReference>
<organism evidence="7 8">
    <name type="scientific">Lachancea meyersii CBS 8951</name>
    <dbReference type="NCBI Taxonomy" id="1266667"/>
    <lineage>
        <taxon>Eukaryota</taxon>
        <taxon>Fungi</taxon>
        <taxon>Dikarya</taxon>
        <taxon>Ascomycota</taxon>
        <taxon>Saccharomycotina</taxon>
        <taxon>Saccharomycetes</taxon>
        <taxon>Saccharomycetales</taxon>
        <taxon>Saccharomycetaceae</taxon>
        <taxon>Lachancea</taxon>
    </lineage>
</organism>
<dbReference type="OrthoDB" id="69177at2759"/>
<keyword evidence="4" id="KW-0560">Oxidoreductase</keyword>
<gene>
    <name evidence="7" type="ORF">LAME_0G16226G</name>
</gene>
<dbReference type="InterPro" id="IPR006620">
    <property type="entry name" value="Pro_4_hyd_alph"/>
</dbReference>
<evidence type="ECO:0000256" key="4">
    <source>
        <dbReference type="ARBA" id="ARBA00023002"/>
    </source>
</evidence>
<evidence type="ECO:0000259" key="6">
    <source>
        <dbReference type="SMART" id="SM00702"/>
    </source>
</evidence>
<keyword evidence="3" id="KW-0223">Dioxygenase</keyword>
<dbReference type="GO" id="GO:0031418">
    <property type="term" value="F:L-ascorbic acid binding"/>
    <property type="evidence" value="ECO:0007669"/>
    <property type="project" value="InterPro"/>
</dbReference>
<dbReference type="InterPro" id="IPR044862">
    <property type="entry name" value="Pro_4_hyd_alph_FE2OG_OXY"/>
</dbReference>
<dbReference type="Proteomes" id="UP000191144">
    <property type="component" value="Chromosome G"/>
</dbReference>
<evidence type="ECO:0000256" key="2">
    <source>
        <dbReference type="ARBA" id="ARBA00022723"/>
    </source>
</evidence>
<comment type="cofactor">
    <cofactor evidence="1">
        <name>L-ascorbate</name>
        <dbReference type="ChEBI" id="CHEBI:38290"/>
    </cofactor>
</comment>
<accession>A0A1G4KB16</accession>
<protein>
    <submittedName>
        <fullName evidence="7">LAME_0G16226g1_1</fullName>
    </submittedName>
</protein>
<feature type="domain" description="Prolyl 4-hydroxylase alpha subunit" evidence="6">
    <location>
        <begin position="50"/>
        <end position="233"/>
    </location>
</feature>
<evidence type="ECO:0000313" key="8">
    <source>
        <dbReference type="Proteomes" id="UP000191144"/>
    </source>
</evidence>
<dbReference type="Pfam" id="PF13640">
    <property type="entry name" value="2OG-FeII_Oxy_3"/>
    <property type="match status" value="1"/>
</dbReference>
<evidence type="ECO:0000256" key="5">
    <source>
        <dbReference type="ARBA" id="ARBA00023004"/>
    </source>
</evidence>
<dbReference type="AlphaFoldDB" id="A0A1G4KB16"/>
<dbReference type="GO" id="GO:0005506">
    <property type="term" value="F:iron ion binding"/>
    <property type="evidence" value="ECO:0007669"/>
    <property type="project" value="InterPro"/>
</dbReference>
<evidence type="ECO:0000256" key="3">
    <source>
        <dbReference type="ARBA" id="ARBA00022964"/>
    </source>
</evidence>
<dbReference type="Gene3D" id="2.60.120.620">
    <property type="entry name" value="q2cbj1_9rhob like domain"/>
    <property type="match status" value="1"/>
</dbReference>
<dbReference type="GO" id="GO:0005783">
    <property type="term" value="C:endoplasmic reticulum"/>
    <property type="evidence" value="ECO:0007669"/>
    <property type="project" value="TreeGrafter"/>
</dbReference>
<evidence type="ECO:0000256" key="1">
    <source>
        <dbReference type="ARBA" id="ARBA00001961"/>
    </source>
</evidence>
<dbReference type="PANTHER" id="PTHR10869">
    <property type="entry name" value="PROLYL 4-HYDROXYLASE ALPHA SUBUNIT"/>
    <property type="match status" value="1"/>
</dbReference>
<keyword evidence="8" id="KW-1185">Reference proteome</keyword>
<name>A0A1G4KB16_9SACH</name>
<dbReference type="SMART" id="SM00702">
    <property type="entry name" value="P4Hc"/>
    <property type="match status" value="1"/>
</dbReference>